<keyword evidence="1" id="KW-0812">Transmembrane</keyword>
<name>A0A1J5HZ39_9BACT</name>
<proteinExistence type="predicted"/>
<protein>
    <recommendedName>
        <fullName evidence="2">PEGA domain-containing protein</fullName>
    </recommendedName>
</protein>
<evidence type="ECO:0000313" key="3">
    <source>
        <dbReference type="EMBL" id="OIP87090.1"/>
    </source>
</evidence>
<accession>A0A1J5HZ39</accession>
<dbReference type="Pfam" id="PF08308">
    <property type="entry name" value="PEGA"/>
    <property type="match status" value="1"/>
</dbReference>
<feature type="transmembrane region" description="Helical" evidence="1">
    <location>
        <begin position="20"/>
        <end position="42"/>
    </location>
</feature>
<dbReference type="SUPFAM" id="SSF82171">
    <property type="entry name" value="DPP6 N-terminal domain-like"/>
    <property type="match status" value="1"/>
</dbReference>
<evidence type="ECO:0000256" key="1">
    <source>
        <dbReference type="SAM" id="Phobius"/>
    </source>
</evidence>
<sequence>MLYNTTIMVKNSSQKSALTLLSVLSIIISTTFLISILARGYIPQYDNGLKITATGLLSATSLPKNASVIINDKLYSTTDSTINLVPADYQLKIVKEGYLPWNKKITIQKEMVYRAQATLFRTNPILTPITTNDIISPTANSDFSEIVYISPPSSTSIKPGIYLIETGYYLSLVPIKYQPKFIAQNRFLPTDKTITFTFSPNSKQIIAKSTLKHTAYLIDLTINDPKKNITEITFSNEKISQDWLLQSKQLNTLSVSKLPKIFTTTIATNPASVIFSGDESKFLYKIDSQYFTYDIEKNINYQIDNQNEINSPFWLPKSNSIIYINSGKIKSIEFDGSNKNTIFSDTLFVKSIIPQLDGTKLTIFTTDNIFNLTIR</sequence>
<dbReference type="InterPro" id="IPR013229">
    <property type="entry name" value="PEGA"/>
</dbReference>
<evidence type="ECO:0000259" key="2">
    <source>
        <dbReference type="Pfam" id="PF08308"/>
    </source>
</evidence>
<reference evidence="3 4" key="1">
    <citation type="journal article" date="2016" name="Environ. Microbiol.">
        <title>Genomic resolution of a cold subsurface aquifer community provides metabolic insights for novel microbes adapted to high CO concentrations.</title>
        <authorList>
            <person name="Probst A.J."/>
            <person name="Castelle C.J."/>
            <person name="Singh A."/>
            <person name="Brown C.T."/>
            <person name="Anantharaman K."/>
            <person name="Sharon I."/>
            <person name="Hug L.A."/>
            <person name="Burstein D."/>
            <person name="Emerson J.B."/>
            <person name="Thomas B.C."/>
            <person name="Banfield J.F."/>
        </authorList>
    </citation>
    <scope>NUCLEOTIDE SEQUENCE [LARGE SCALE GENOMIC DNA]</scope>
    <source>
        <strain evidence="3">CG2_30_35_20</strain>
    </source>
</reference>
<feature type="domain" description="PEGA" evidence="2">
    <location>
        <begin position="55"/>
        <end position="122"/>
    </location>
</feature>
<dbReference type="EMBL" id="MNZO01000030">
    <property type="protein sequence ID" value="OIP87090.1"/>
    <property type="molecule type" value="Genomic_DNA"/>
</dbReference>
<dbReference type="STRING" id="1805376.AUK05_02130"/>
<keyword evidence="1" id="KW-1133">Transmembrane helix</keyword>
<comment type="caution">
    <text evidence="3">The sequence shown here is derived from an EMBL/GenBank/DDBJ whole genome shotgun (WGS) entry which is preliminary data.</text>
</comment>
<evidence type="ECO:0000313" key="4">
    <source>
        <dbReference type="Proteomes" id="UP000182344"/>
    </source>
</evidence>
<keyword evidence="1" id="KW-0472">Membrane</keyword>
<dbReference type="Proteomes" id="UP000182344">
    <property type="component" value="Unassembled WGS sequence"/>
</dbReference>
<dbReference type="AlphaFoldDB" id="A0A1J5HZ39"/>
<organism evidence="3 4">
    <name type="scientific">Candidatus Shapirobacteria bacterium CG2_30_35_20</name>
    <dbReference type="NCBI Taxonomy" id="1805376"/>
    <lineage>
        <taxon>Bacteria</taxon>
        <taxon>Candidatus Shapironibacteriota</taxon>
    </lineage>
</organism>
<gene>
    <name evidence="3" type="ORF">AUK05_02130</name>
</gene>